<evidence type="ECO:0000313" key="2">
    <source>
        <dbReference type="Proteomes" id="UP001142078"/>
    </source>
</evidence>
<reference evidence="1" key="1">
    <citation type="submission" date="2022-07" db="EMBL/GenBank/DDBJ databases">
        <title>Enhanced cultured diversity of the mouse gut microbiota enables custom-made synthetic communities.</title>
        <authorList>
            <person name="Afrizal A."/>
        </authorList>
    </citation>
    <scope>NUCLEOTIDE SEQUENCE</scope>
    <source>
        <strain evidence="1">DSM 29482</strain>
    </source>
</reference>
<dbReference type="InterPro" id="IPR036746">
    <property type="entry name" value="TT1725-like_sf"/>
</dbReference>
<dbReference type="PANTHER" id="PTHR36441:SF1">
    <property type="entry name" value="DUF503 DOMAIN-CONTAINING PROTEIN"/>
    <property type="match status" value="1"/>
</dbReference>
<dbReference type="RefSeq" id="WP_042680274.1">
    <property type="nucleotide sequence ID" value="NZ_CABKTM010000018.1"/>
</dbReference>
<comment type="caution">
    <text evidence="1">The sequence shown here is derived from an EMBL/GenBank/DDBJ whole genome shotgun (WGS) entry which is preliminary data.</text>
</comment>
<gene>
    <name evidence="1" type="ORF">NSA23_03315</name>
</gene>
<dbReference type="Gene3D" id="3.30.70.1120">
    <property type="entry name" value="TT1725-like"/>
    <property type="match status" value="1"/>
</dbReference>
<protein>
    <submittedName>
        <fullName evidence="1">DUF503 domain-containing protein</fullName>
    </submittedName>
</protein>
<dbReference type="SUPFAM" id="SSF103007">
    <property type="entry name" value="Hypothetical protein TT1725"/>
    <property type="match status" value="1"/>
</dbReference>
<accession>A0A9X2S3U5</accession>
<proteinExistence type="predicted"/>
<evidence type="ECO:0000313" key="1">
    <source>
        <dbReference type="EMBL" id="MCR2043140.1"/>
    </source>
</evidence>
<dbReference type="AlphaFoldDB" id="A0A9X2S3U5"/>
<organism evidence="1 2">
    <name type="scientific">Anaerosalibacter massiliensis</name>
    <dbReference type="NCBI Taxonomy" id="1347392"/>
    <lineage>
        <taxon>Bacteria</taxon>
        <taxon>Bacillati</taxon>
        <taxon>Bacillota</taxon>
        <taxon>Tissierellia</taxon>
        <taxon>Tissierellales</taxon>
        <taxon>Sporanaerobacteraceae</taxon>
        <taxon>Anaerosalibacter</taxon>
    </lineage>
</organism>
<dbReference type="OrthoDB" id="9809023at2"/>
<dbReference type="EMBL" id="JANJZL010000002">
    <property type="protein sequence ID" value="MCR2043140.1"/>
    <property type="molecule type" value="Genomic_DNA"/>
</dbReference>
<sequence length="93" mass="10558">MIIGSCTLKLIIYESNSLKDKRQILKSIIAKIQSRFNVSIAEIDLNDSWQTSLIGFACVTNNTSHANQIVSNVLKFIDRDSRVEIIDYNIEIL</sequence>
<keyword evidence="2" id="KW-1185">Reference proteome</keyword>
<dbReference type="Pfam" id="PF04456">
    <property type="entry name" value="DUF503"/>
    <property type="match status" value="1"/>
</dbReference>
<dbReference type="PANTHER" id="PTHR36441">
    <property type="entry name" value="HYPOTHETICAL CYTOSOLIC PROTEIN"/>
    <property type="match status" value="1"/>
</dbReference>
<dbReference type="Proteomes" id="UP001142078">
    <property type="component" value="Unassembled WGS sequence"/>
</dbReference>
<name>A0A9X2S3U5_9FIRM</name>
<dbReference type="InterPro" id="IPR007546">
    <property type="entry name" value="DUF503"/>
</dbReference>